<accession>A0A518BI04</accession>
<evidence type="ECO:0000313" key="2">
    <source>
        <dbReference type="Proteomes" id="UP000316921"/>
    </source>
</evidence>
<dbReference type="RefSeq" id="WP_419192241.1">
    <property type="nucleotide sequence ID" value="NZ_CP036287.1"/>
</dbReference>
<dbReference type="KEGG" id="pbap:Pla133_16720"/>
<keyword evidence="2" id="KW-1185">Reference proteome</keyword>
<organism evidence="1 2">
    <name type="scientific">Engelhardtia mirabilis</name>
    <dbReference type="NCBI Taxonomy" id="2528011"/>
    <lineage>
        <taxon>Bacteria</taxon>
        <taxon>Pseudomonadati</taxon>
        <taxon>Planctomycetota</taxon>
        <taxon>Planctomycetia</taxon>
        <taxon>Planctomycetia incertae sedis</taxon>
        <taxon>Engelhardtia</taxon>
    </lineage>
</organism>
<evidence type="ECO:0000313" key="1">
    <source>
        <dbReference type="EMBL" id="QDU66596.1"/>
    </source>
</evidence>
<reference evidence="1 2" key="1">
    <citation type="submission" date="2019-02" db="EMBL/GenBank/DDBJ databases">
        <title>Deep-cultivation of Planctomycetes and their phenomic and genomic characterization uncovers novel biology.</title>
        <authorList>
            <person name="Wiegand S."/>
            <person name="Jogler M."/>
            <person name="Boedeker C."/>
            <person name="Pinto D."/>
            <person name="Vollmers J."/>
            <person name="Rivas-Marin E."/>
            <person name="Kohn T."/>
            <person name="Peeters S.H."/>
            <person name="Heuer A."/>
            <person name="Rast P."/>
            <person name="Oberbeckmann S."/>
            <person name="Bunk B."/>
            <person name="Jeske O."/>
            <person name="Meyerdierks A."/>
            <person name="Storesund J.E."/>
            <person name="Kallscheuer N."/>
            <person name="Luecker S."/>
            <person name="Lage O.M."/>
            <person name="Pohl T."/>
            <person name="Merkel B.J."/>
            <person name="Hornburger P."/>
            <person name="Mueller R.-W."/>
            <person name="Bruemmer F."/>
            <person name="Labrenz M."/>
            <person name="Spormann A.M."/>
            <person name="Op den Camp H."/>
            <person name="Overmann J."/>
            <person name="Amann R."/>
            <person name="Jetten M.S.M."/>
            <person name="Mascher T."/>
            <person name="Medema M.H."/>
            <person name="Devos D.P."/>
            <person name="Kaster A.-K."/>
            <person name="Ovreas L."/>
            <person name="Rohde M."/>
            <person name="Galperin M.Y."/>
            <person name="Jogler C."/>
        </authorList>
    </citation>
    <scope>NUCLEOTIDE SEQUENCE [LARGE SCALE GENOMIC DNA]</scope>
    <source>
        <strain evidence="1 2">Pla133</strain>
    </source>
</reference>
<dbReference type="AlphaFoldDB" id="A0A518BI04"/>
<dbReference type="Proteomes" id="UP000316921">
    <property type="component" value="Chromosome"/>
</dbReference>
<gene>
    <name evidence="1" type="ORF">Pla133_16720</name>
</gene>
<proteinExistence type="predicted"/>
<protein>
    <submittedName>
        <fullName evidence="1">Uncharacterized protein</fullName>
    </submittedName>
</protein>
<dbReference type="EMBL" id="CP036287">
    <property type="protein sequence ID" value="QDU66596.1"/>
    <property type="molecule type" value="Genomic_DNA"/>
</dbReference>
<sequence>MLRRAAATVFFLLWGLAIPLLLVVAFLPLLASTLVRTWRLLHGRVEAARARRRLQ</sequence>
<name>A0A518BI04_9BACT</name>